<evidence type="ECO:0000313" key="2">
    <source>
        <dbReference type="EMBL" id="KPU44408.1"/>
    </source>
</evidence>
<comment type="caution">
    <text evidence="2">The sequence shown here is derived from an EMBL/GenBank/DDBJ whole genome shotgun (WGS) entry which is preliminary data.</text>
</comment>
<evidence type="ECO:0000259" key="1">
    <source>
        <dbReference type="Pfam" id="PF01208"/>
    </source>
</evidence>
<sequence length="371" mass="42784">MTRPKFDPKEFETVGMYPPPNTDMFKDRMSVMPPEPKLNKPITPKENWKLIFEGKKPYWIPRSGWVYSEVNVFRPRMHPDNVVTHIIFDGEPPYEYPGDIMRSSWFDLDWQYVPSAGGATVLPGKPKVPDISKWEEYISIPNLDDLDWKGCAEKNKEYLNTDKMNQLGILSGFWERLMSLMDVDNAAIALIDEEQQPGVHRFFDKLADLFIDYIGRMKECCDIDSVLMHDDWGHQNAPFFSVSTAREMLLPYLKRVINYCHSIGLSFELHSCGKNEANVPVFIEAGVDLWCGQPMNDYYMLAKKYKDSTIVFGVPAPAISEGTSEEEIRQIAKDWVEKYKDCRIAANFTAAPPSFSSTVYEFSRIAYQNEE</sequence>
<gene>
    <name evidence="2" type="ORF">OXPF_20270</name>
</gene>
<dbReference type="Proteomes" id="UP000050326">
    <property type="component" value="Unassembled WGS sequence"/>
</dbReference>
<dbReference type="OrthoDB" id="1890402at2"/>
<dbReference type="Pfam" id="PF01208">
    <property type="entry name" value="URO-D"/>
    <property type="match status" value="1"/>
</dbReference>
<dbReference type="InterPro" id="IPR038071">
    <property type="entry name" value="UROD/MetE-like_sf"/>
</dbReference>
<organism evidence="2 3">
    <name type="scientific">Oxobacter pfennigii</name>
    <dbReference type="NCBI Taxonomy" id="36849"/>
    <lineage>
        <taxon>Bacteria</taxon>
        <taxon>Bacillati</taxon>
        <taxon>Bacillota</taxon>
        <taxon>Clostridia</taxon>
        <taxon>Eubacteriales</taxon>
        <taxon>Clostridiaceae</taxon>
        <taxon>Oxobacter</taxon>
    </lineage>
</organism>
<dbReference type="RefSeq" id="WP_054875079.1">
    <property type="nucleotide sequence ID" value="NZ_LKET01000031.1"/>
</dbReference>
<evidence type="ECO:0000313" key="3">
    <source>
        <dbReference type="Proteomes" id="UP000050326"/>
    </source>
</evidence>
<dbReference type="InterPro" id="IPR000257">
    <property type="entry name" value="Uroporphyrinogen_deCOase"/>
</dbReference>
<dbReference type="Gene3D" id="3.20.20.210">
    <property type="match status" value="1"/>
</dbReference>
<dbReference type="GO" id="GO:0006779">
    <property type="term" value="P:porphyrin-containing compound biosynthetic process"/>
    <property type="evidence" value="ECO:0007669"/>
    <property type="project" value="InterPro"/>
</dbReference>
<proteinExistence type="predicted"/>
<dbReference type="SUPFAM" id="SSF51726">
    <property type="entry name" value="UROD/MetE-like"/>
    <property type="match status" value="1"/>
</dbReference>
<reference evidence="2 3" key="1">
    <citation type="submission" date="2015-09" db="EMBL/GenBank/DDBJ databases">
        <title>Genome sequence of Oxobacter pfennigii DSM 3222.</title>
        <authorList>
            <person name="Poehlein A."/>
            <person name="Bengelsdorf F.R."/>
            <person name="Schiel-Bengelsdorf B."/>
            <person name="Duerre P."/>
            <person name="Daniel R."/>
        </authorList>
    </citation>
    <scope>NUCLEOTIDE SEQUENCE [LARGE SCALE GENOMIC DNA]</scope>
    <source>
        <strain evidence="2 3">DSM 3222</strain>
    </source>
</reference>
<dbReference type="STRING" id="36849.OXPF_20270"/>
<accession>A0A0N8NTC0</accession>
<protein>
    <submittedName>
        <fullName evidence="2">Uroporphyrinogen decarboxylase (URO-D)</fullName>
    </submittedName>
</protein>
<keyword evidence="3" id="KW-1185">Reference proteome</keyword>
<dbReference type="GO" id="GO:0004853">
    <property type="term" value="F:uroporphyrinogen decarboxylase activity"/>
    <property type="evidence" value="ECO:0007669"/>
    <property type="project" value="InterPro"/>
</dbReference>
<name>A0A0N8NTC0_9CLOT</name>
<dbReference type="EMBL" id="LKET01000031">
    <property type="protein sequence ID" value="KPU44408.1"/>
    <property type="molecule type" value="Genomic_DNA"/>
</dbReference>
<dbReference type="AlphaFoldDB" id="A0A0N8NTC0"/>
<feature type="domain" description="Uroporphyrinogen decarboxylase (URO-D)" evidence="1">
    <location>
        <begin position="165"/>
        <end position="339"/>
    </location>
</feature>